<feature type="region of interest" description="Disordered" evidence="1">
    <location>
        <begin position="1"/>
        <end position="49"/>
    </location>
</feature>
<accession>A0A3D8S1P8</accession>
<organism evidence="2 3">
    <name type="scientific">Coleophoma cylindrospora</name>
    <dbReference type="NCBI Taxonomy" id="1849047"/>
    <lineage>
        <taxon>Eukaryota</taxon>
        <taxon>Fungi</taxon>
        <taxon>Dikarya</taxon>
        <taxon>Ascomycota</taxon>
        <taxon>Pezizomycotina</taxon>
        <taxon>Leotiomycetes</taxon>
        <taxon>Helotiales</taxon>
        <taxon>Dermateaceae</taxon>
        <taxon>Coleophoma</taxon>
    </lineage>
</organism>
<proteinExistence type="predicted"/>
<gene>
    <name evidence="2" type="ORF">BP6252_04708</name>
</gene>
<protein>
    <submittedName>
        <fullName evidence="2">Uncharacterized protein</fullName>
    </submittedName>
</protein>
<dbReference type="OrthoDB" id="2559882at2759"/>
<dbReference type="EMBL" id="PDLM01000004">
    <property type="protein sequence ID" value="RDW80070.1"/>
    <property type="molecule type" value="Genomic_DNA"/>
</dbReference>
<comment type="caution">
    <text evidence="2">The sequence shown here is derived from an EMBL/GenBank/DDBJ whole genome shotgun (WGS) entry which is preliminary data.</text>
</comment>
<keyword evidence="3" id="KW-1185">Reference proteome</keyword>
<dbReference type="AlphaFoldDB" id="A0A3D8S1P8"/>
<name>A0A3D8S1P8_9HELO</name>
<evidence type="ECO:0000256" key="1">
    <source>
        <dbReference type="SAM" id="MobiDB-lite"/>
    </source>
</evidence>
<dbReference type="Proteomes" id="UP000256645">
    <property type="component" value="Unassembled WGS sequence"/>
</dbReference>
<sequence>MENERGQGVSHAVNDSKVPSKVQEAAPVGLEKKLPENVHPTGDVNQSTKVSHALTKENGKTASVVPHKLQEVLPEKVERVVPNALHDTGDEGGLHRSHN</sequence>
<evidence type="ECO:0000313" key="3">
    <source>
        <dbReference type="Proteomes" id="UP000256645"/>
    </source>
</evidence>
<reference evidence="2 3" key="1">
    <citation type="journal article" date="2018" name="IMA Fungus">
        <title>IMA Genome-F 9: Draft genome sequence of Annulohypoxylon stygium, Aspergillus mulundensis, Berkeleyomyces basicola (syn. Thielaviopsis basicola), Ceratocystis smalleyi, two Cercospora beticola strains, Coleophoma cylindrospora, Fusarium fracticaudum, Phialophora cf. hyalina, and Morchella septimelata.</title>
        <authorList>
            <person name="Wingfield B.D."/>
            <person name="Bills G.F."/>
            <person name="Dong Y."/>
            <person name="Huang W."/>
            <person name="Nel W.J."/>
            <person name="Swalarsk-Parry B.S."/>
            <person name="Vaghefi N."/>
            <person name="Wilken P.M."/>
            <person name="An Z."/>
            <person name="de Beer Z.W."/>
            <person name="De Vos L."/>
            <person name="Chen L."/>
            <person name="Duong T.A."/>
            <person name="Gao Y."/>
            <person name="Hammerbacher A."/>
            <person name="Kikkert J.R."/>
            <person name="Li Y."/>
            <person name="Li H."/>
            <person name="Li K."/>
            <person name="Li Q."/>
            <person name="Liu X."/>
            <person name="Ma X."/>
            <person name="Naidoo K."/>
            <person name="Pethybridge S.J."/>
            <person name="Sun J."/>
            <person name="Steenkamp E.T."/>
            <person name="van der Nest M.A."/>
            <person name="van Wyk S."/>
            <person name="Wingfield M.J."/>
            <person name="Xiong C."/>
            <person name="Yue Q."/>
            <person name="Zhang X."/>
        </authorList>
    </citation>
    <scope>NUCLEOTIDE SEQUENCE [LARGE SCALE GENOMIC DNA]</scope>
    <source>
        <strain evidence="2 3">BP6252</strain>
    </source>
</reference>
<evidence type="ECO:0000313" key="2">
    <source>
        <dbReference type="EMBL" id="RDW80070.1"/>
    </source>
</evidence>